<evidence type="ECO:0000313" key="2">
    <source>
        <dbReference type="EMBL" id="KTD68996.1"/>
    </source>
</evidence>
<feature type="region of interest" description="Disordered" evidence="1">
    <location>
        <begin position="215"/>
        <end position="234"/>
    </location>
</feature>
<feature type="compositionally biased region" description="Basic and acidic residues" evidence="1">
    <location>
        <begin position="1"/>
        <end position="19"/>
    </location>
</feature>
<feature type="region of interest" description="Disordered" evidence="1">
    <location>
        <begin position="1"/>
        <end position="26"/>
    </location>
</feature>
<dbReference type="AlphaFoldDB" id="A0A0W0ZJ58"/>
<dbReference type="PATRIC" id="fig|947033.5.peg.2280"/>
<reference evidence="2 3" key="1">
    <citation type="submission" date="2015-11" db="EMBL/GenBank/DDBJ databases">
        <title>Genomic analysis of 38 Legionella species identifies large and diverse effector repertoires.</title>
        <authorList>
            <person name="Burstein D."/>
            <person name="Amaro F."/>
            <person name="Zusman T."/>
            <person name="Lifshitz Z."/>
            <person name="Cohen O."/>
            <person name="Gilbert J.A."/>
            <person name="Pupko T."/>
            <person name="Shuman H.A."/>
            <person name="Segal G."/>
        </authorList>
    </citation>
    <scope>NUCLEOTIDE SEQUENCE [LARGE SCALE GENOMIC DNA]</scope>
    <source>
        <strain evidence="2 3">IMVS3376</strain>
    </source>
</reference>
<sequence length="234" mass="25974">MPAEPKSKKENKRDERSKALDSNPCGMCRAAGLPICRGHGRGAGGGNEVKGENSPQDNAPAPKYVPTNIEVKALSSYLEDSAVWSSDEDFLYNFNNDLAVFSIKLDSAMGLIYFQGNESLSANDKKDLNELYDKIEDELKMFTDEVNAQNISISRKGNDLKISIPDPNLYDQFVTRLLNKNLIPNNNYKADLDFKTNPDAKQKVVAENEAVASYKSPNPFDISKGPRPTSEFKE</sequence>
<evidence type="ECO:0000256" key="1">
    <source>
        <dbReference type="SAM" id="MobiDB-lite"/>
    </source>
</evidence>
<dbReference type="Proteomes" id="UP000054926">
    <property type="component" value="Unassembled WGS sequence"/>
</dbReference>
<evidence type="ECO:0000313" key="3">
    <source>
        <dbReference type="Proteomes" id="UP000054926"/>
    </source>
</evidence>
<accession>A0A0W0ZJ58</accession>
<protein>
    <submittedName>
        <fullName evidence="2">Uncharacterized protein</fullName>
    </submittedName>
</protein>
<dbReference type="OrthoDB" id="5638854at2"/>
<organism evidence="2 3">
    <name type="scientific">Legionella steelei</name>
    <dbReference type="NCBI Taxonomy" id="947033"/>
    <lineage>
        <taxon>Bacteria</taxon>
        <taxon>Pseudomonadati</taxon>
        <taxon>Pseudomonadota</taxon>
        <taxon>Gammaproteobacteria</taxon>
        <taxon>Legionellales</taxon>
        <taxon>Legionellaceae</taxon>
        <taxon>Legionella</taxon>
    </lineage>
</organism>
<proteinExistence type="predicted"/>
<dbReference type="GeneID" id="93291380"/>
<comment type="caution">
    <text evidence="2">The sequence shown here is derived from an EMBL/GenBank/DDBJ whole genome shotgun (WGS) entry which is preliminary data.</text>
</comment>
<name>A0A0W0ZJ58_9GAMM</name>
<dbReference type="RefSeq" id="WP_019349519.1">
    <property type="nucleotide sequence ID" value="NZ_LNYY01000019.1"/>
</dbReference>
<dbReference type="EMBL" id="LNYY01000019">
    <property type="protein sequence ID" value="KTD68996.1"/>
    <property type="molecule type" value="Genomic_DNA"/>
</dbReference>
<gene>
    <name evidence="2" type="ORF">Lste_2154</name>
</gene>
<keyword evidence="3" id="KW-1185">Reference proteome</keyword>